<dbReference type="Gene3D" id="1.10.10.10">
    <property type="entry name" value="Winged helix-like DNA-binding domain superfamily/Winged helix DNA-binding domain"/>
    <property type="match status" value="1"/>
</dbReference>
<gene>
    <name evidence="12" type="ORF">HNR65_001214</name>
</gene>
<keyword evidence="6" id="KW-0238">DNA-binding</keyword>
<dbReference type="InterPro" id="IPR039418">
    <property type="entry name" value="LexA-like"/>
</dbReference>
<evidence type="ECO:0000313" key="13">
    <source>
        <dbReference type="Proteomes" id="UP000525298"/>
    </source>
</evidence>
<keyword evidence="7" id="KW-0804">Transcription</keyword>
<dbReference type="InterPro" id="IPR006200">
    <property type="entry name" value="LexA"/>
</dbReference>
<sequence>MALTPRQESVYRAICDYHKKYGYSPSVREICEKLGLAGPAGVHRILGVLEEKGVIHSAAGKKRSWVPVVPESGQGMPVAGTIAAGKPLDVWDRPDERIGVDPMIYGSEDCFALRVVGDSMIGAHILDGDLAVIRPRADVDDGRIAAVLVDGILPEAALKIVRKKRNTLELHSANPAYKPMRFYGQRKNRVTIVGLYVGLIRQGG</sequence>
<dbReference type="GO" id="GO:0006281">
    <property type="term" value="P:DNA repair"/>
    <property type="evidence" value="ECO:0007669"/>
    <property type="project" value="UniProtKB-KW"/>
</dbReference>
<dbReference type="Pfam" id="PF00717">
    <property type="entry name" value="Peptidase_S24"/>
    <property type="match status" value="1"/>
</dbReference>
<dbReference type="SUPFAM" id="SSF46785">
    <property type="entry name" value="Winged helix' DNA-binding domain"/>
    <property type="match status" value="1"/>
</dbReference>
<dbReference type="EC" id="3.4.21.88" evidence="12"/>
<evidence type="ECO:0000259" key="10">
    <source>
        <dbReference type="Pfam" id="PF00717"/>
    </source>
</evidence>
<feature type="domain" description="LexA repressor DNA-binding" evidence="11">
    <location>
        <begin position="2"/>
        <end position="63"/>
    </location>
</feature>
<evidence type="ECO:0000256" key="9">
    <source>
        <dbReference type="ARBA" id="ARBA00023236"/>
    </source>
</evidence>
<dbReference type="AlphaFoldDB" id="A0A7W0HKB5"/>
<dbReference type="Gene3D" id="2.10.109.10">
    <property type="entry name" value="Umud Fragment, subunit A"/>
    <property type="match status" value="1"/>
</dbReference>
<evidence type="ECO:0000313" key="12">
    <source>
        <dbReference type="EMBL" id="MBA2880896.1"/>
    </source>
</evidence>
<dbReference type="GO" id="GO:0004252">
    <property type="term" value="F:serine-type endopeptidase activity"/>
    <property type="evidence" value="ECO:0007669"/>
    <property type="project" value="UniProtKB-EC"/>
</dbReference>
<keyword evidence="9" id="KW-0742">SOS response</keyword>
<dbReference type="GO" id="GO:0045892">
    <property type="term" value="P:negative regulation of DNA-templated transcription"/>
    <property type="evidence" value="ECO:0007669"/>
    <property type="project" value="InterPro"/>
</dbReference>
<dbReference type="GO" id="GO:0006508">
    <property type="term" value="P:proteolysis"/>
    <property type="evidence" value="ECO:0007669"/>
    <property type="project" value="InterPro"/>
</dbReference>
<dbReference type="EMBL" id="JACDUS010000002">
    <property type="protein sequence ID" value="MBA2880896.1"/>
    <property type="molecule type" value="Genomic_DNA"/>
</dbReference>
<keyword evidence="8" id="KW-0234">DNA repair</keyword>
<protein>
    <submittedName>
        <fullName evidence="12">Repressor LexA</fullName>
        <ecNumber evidence="12">3.4.21.88</ecNumber>
    </submittedName>
</protein>
<dbReference type="PANTHER" id="PTHR33516:SF2">
    <property type="entry name" value="LEXA REPRESSOR-RELATED"/>
    <property type="match status" value="1"/>
</dbReference>
<dbReference type="Proteomes" id="UP000525298">
    <property type="component" value="Unassembled WGS sequence"/>
</dbReference>
<keyword evidence="2" id="KW-0235">DNA replication</keyword>
<evidence type="ECO:0000256" key="2">
    <source>
        <dbReference type="ARBA" id="ARBA00022705"/>
    </source>
</evidence>
<dbReference type="Pfam" id="PF01726">
    <property type="entry name" value="LexA_DNA_bind"/>
    <property type="match status" value="1"/>
</dbReference>
<organism evidence="12 13">
    <name type="scientific">Desulfosalsimonas propionicica</name>
    <dbReference type="NCBI Taxonomy" id="332175"/>
    <lineage>
        <taxon>Bacteria</taxon>
        <taxon>Pseudomonadati</taxon>
        <taxon>Thermodesulfobacteriota</taxon>
        <taxon>Desulfobacteria</taxon>
        <taxon>Desulfobacterales</taxon>
        <taxon>Desulfosalsimonadaceae</taxon>
        <taxon>Desulfosalsimonas</taxon>
    </lineage>
</organism>
<feature type="domain" description="Peptidase S24/S26A/S26B/S26C" evidence="10">
    <location>
        <begin position="77"/>
        <end position="196"/>
    </location>
</feature>
<evidence type="ECO:0000256" key="1">
    <source>
        <dbReference type="ARBA" id="ARBA00022491"/>
    </source>
</evidence>
<dbReference type="InterPro" id="IPR015927">
    <property type="entry name" value="Peptidase_S24_S26A/B/C"/>
</dbReference>
<dbReference type="SUPFAM" id="SSF51306">
    <property type="entry name" value="LexA/Signal peptidase"/>
    <property type="match status" value="1"/>
</dbReference>
<keyword evidence="5" id="KW-0805">Transcription regulation</keyword>
<dbReference type="InterPro" id="IPR006199">
    <property type="entry name" value="LexA_DNA-bd_dom"/>
</dbReference>
<keyword evidence="4 12" id="KW-0378">Hydrolase</keyword>
<keyword evidence="1" id="KW-0678">Repressor</keyword>
<dbReference type="RefSeq" id="WP_181550544.1">
    <property type="nucleotide sequence ID" value="NZ_JACDUS010000002.1"/>
</dbReference>
<dbReference type="InterPro" id="IPR050077">
    <property type="entry name" value="LexA_repressor"/>
</dbReference>
<dbReference type="GO" id="GO:0003677">
    <property type="term" value="F:DNA binding"/>
    <property type="evidence" value="ECO:0007669"/>
    <property type="project" value="UniProtKB-KW"/>
</dbReference>
<name>A0A7W0HKB5_9BACT</name>
<comment type="caution">
    <text evidence="12">The sequence shown here is derived from an EMBL/GenBank/DDBJ whole genome shotgun (WGS) entry which is preliminary data.</text>
</comment>
<dbReference type="CDD" id="cd06529">
    <property type="entry name" value="S24_LexA-like"/>
    <property type="match status" value="1"/>
</dbReference>
<evidence type="ECO:0000256" key="6">
    <source>
        <dbReference type="ARBA" id="ARBA00023125"/>
    </source>
</evidence>
<evidence type="ECO:0000256" key="4">
    <source>
        <dbReference type="ARBA" id="ARBA00022801"/>
    </source>
</evidence>
<dbReference type="NCBIfam" id="TIGR00498">
    <property type="entry name" value="lexA"/>
    <property type="match status" value="1"/>
</dbReference>
<proteinExistence type="predicted"/>
<evidence type="ECO:0000256" key="3">
    <source>
        <dbReference type="ARBA" id="ARBA00022763"/>
    </source>
</evidence>
<reference evidence="12 13" key="1">
    <citation type="submission" date="2020-07" db="EMBL/GenBank/DDBJ databases">
        <title>Genomic Encyclopedia of Type Strains, Phase IV (KMG-IV): sequencing the most valuable type-strain genomes for metagenomic binning, comparative biology and taxonomic classification.</title>
        <authorList>
            <person name="Goeker M."/>
        </authorList>
    </citation>
    <scope>NUCLEOTIDE SEQUENCE [LARGE SCALE GENOMIC DNA]</scope>
    <source>
        <strain evidence="12 13">DSM 17721</strain>
    </source>
</reference>
<accession>A0A7W0HKB5</accession>
<evidence type="ECO:0000256" key="5">
    <source>
        <dbReference type="ARBA" id="ARBA00023015"/>
    </source>
</evidence>
<dbReference type="InterPro" id="IPR036388">
    <property type="entry name" value="WH-like_DNA-bd_sf"/>
</dbReference>
<dbReference type="PANTHER" id="PTHR33516">
    <property type="entry name" value="LEXA REPRESSOR"/>
    <property type="match status" value="1"/>
</dbReference>
<evidence type="ECO:0000256" key="7">
    <source>
        <dbReference type="ARBA" id="ARBA00023163"/>
    </source>
</evidence>
<keyword evidence="3" id="KW-0227">DNA damage</keyword>
<dbReference type="InterPro" id="IPR036390">
    <property type="entry name" value="WH_DNA-bd_sf"/>
</dbReference>
<evidence type="ECO:0000256" key="8">
    <source>
        <dbReference type="ARBA" id="ARBA00023204"/>
    </source>
</evidence>
<dbReference type="GO" id="GO:0009432">
    <property type="term" value="P:SOS response"/>
    <property type="evidence" value="ECO:0007669"/>
    <property type="project" value="UniProtKB-KW"/>
</dbReference>
<evidence type="ECO:0000259" key="11">
    <source>
        <dbReference type="Pfam" id="PF01726"/>
    </source>
</evidence>
<dbReference type="InterPro" id="IPR036286">
    <property type="entry name" value="LexA/Signal_pep-like_sf"/>
</dbReference>
<keyword evidence="13" id="KW-1185">Reference proteome</keyword>
<dbReference type="GO" id="GO:0006260">
    <property type="term" value="P:DNA replication"/>
    <property type="evidence" value="ECO:0007669"/>
    <property type="project" value="UniProtKB-KW"/>
</dbReference>